<reference evidence="3 4" key="1">
    <citation type="submission" date="2020-04" db="EMBL/GenBank/DDBJ databases">
        <authorList>
            <person name="Yin C."/>
        </authorList>
    </citation>
    <scope>NUCLEOTIDE SEQUENCE [LARGE SCALE GENOMIC DNA]</scope>
    <source>
        <strain evidence="3 4">Ae27</strain>
    </source>
</reference>
<keyword evidence="2" id="KW-0812">Transmembrane</keyword>
<feature type="transmembrane region" description="Helical" evidence="2">
    <location>
        <begin position="6"/>
        <end position="31"/>
    </location>
</feature>
<dbReference type="Gene3D" id="1.10.150.320">
    <property type="entry name" value="Photosystem II 12 kDa extrinsic protein"/>
    <property type="match status" value="1"/>
</dbReference>
<dbReference type="InterPro" id="IPR051675">
    <property type="entry name" value="Endo/Exo/Phosphatase_dom_1"/>
</dbReference>
<gene>
    <name evidence="3" type="ORF">HGH92_19995</name>
</gene>
<dbReference type="EMBL" id="JABAIA010000002">
    <property type="protein sequence ID" value="NLR66603.1"/>
    <property type="molecule type" value="Genomic_DNA"/>
</dbReference>
<keyword evidence="4" id="KW-1185">Reference proteome</keyword>
<comment type="caution">
    <text evidence="3">The sequence shown here is derived from an EMBL/GenBank/DDBJ whole genome shotgun (WGS) entry which is preliminary data.</text>
</comment>
<evidence type="ECO:0000313" key="4">
    <source>
        <dbReference type="Proteomes" id="UP000570474"/>
    </source>
</evidence>
<name>A0A847RU38_9BACT</name>
<proteinExistence type="predicted"/>
<feature type="transmembrane region" description="Helical" evidence="2">
    <location>
        <begin position="38"/>
        <end position="58"/>
    </location>
</feature>
<sequence length="347" mass="37839">MSLKRLWGVLLGVITGIVPFINTVAAIIMAYKLKKKRWVAIYCIISGVTLGIIVLLNVSAHREKPVRTAFPAAFEKNLQTVAVKQDIMMDSVEMESNLQQVLKNTAAELIEQDPKNKPLLAAAQQGRLTGKAGAAFHQLSQCLYGHYLNKVKATTGKGKYDLTFDMEVLATDHQVEDYIRNFIGEYLTAPHGLTDDIASGLALIGYVIAAVGCISNGANLFAGPARASNSNSAGVAKDTMGQSFNRQPSREPVVSPASFQPPPLPQESTATFIVNVNTSGEEELMQLRGINRILAKTIISERKTGGNFTDINDLKKRMELSSEQVDRIRGYVNFDAPKRGGGRVIEF</sequence>
<dbReference type="AlphaFoldDB" id="A0A847RU38"/>
<dbReference type="RefSeq" id="WP_168872520.1">
    <property type="nucleotide sequence ID" value="NZ_JABAIA010000002.1"/>
</dbReference>
<dbReference type="PANTHER" id="PTHR21180:SF32">
    <property type="entry name" value="ENDONUCLEASE_EXONUCLEASE_PHOSPHATASE FAMILY DOMAIN-CONTAINING PROTEIN 1"/>
    <property type="match status" value="1"/>
</dbReference>
<accession>A0A847RU38</accession>
<evidence type="ECO:0000313" key="3">
    <source>
        <dbReference type="EMBL" id="NLR66603.1"/>
    </source>
</evidence>
<keyword evidence="2" id="KW-0472">Membrane</keyword>
<dbReference type="GO" id="GO:0015627">
    <property type="term" value="C:type II protein secretion system complex"/>
    <property type="evidence" value="ECO:0007669"/>
    <property type="project" value="TreeGrafter"/>
</dbReference>
<dbReference type="Proteomes" id="UP000570474">
    <property type="component" value="Unassembled WGS sequence"/>
</dbReference>
<evidence type="ECO:0000256" key="2">
    <source>
        <dbReference type="SAM" id="Phobius"/>
    </source>
</evidence>
<keyword evidence="2" id="KW-1133">Transmembrane helix</keyword>
<protein>
    <submittedName>
        <fullName evidence="3">Helix-hairpin-helix domain-containing protein</fullName>
    </submittedName>
</protein>
<dbReference type="Pfam" id="PF12836">
    <property type="entry name" value="HHH_3"/>
    <property type="match status" value="1"/>
</dbReference>
<feature type="region of interest" description="Disordered" evidence="1">
    <location>
        <begin position="232"/>
        <end position="263"/>
    </location>
</feature>
<dbReference type="GO" id="GO:0015628">
    <property type="term" value="P:protein secretion by the type II secretion system"/>
    <property type="evidence" value="ECO:0007669"/>
    <property type="project" value="TreeGrafter"/>
</dbReference>
<dbReference type="PANTHER" id="PTHR21180">
    <property type="entry name" value="ENDONUCLEASE/EXONUCLEASE/PHOSPHATASE FAMILY DOMAIN-CONTAINING PROTEIN 1"/>
    <property type="match status" value="1"/>
</dbReference>
<organism evidence="3 4">
    <name type="scientific">Chitinophaga varians</name>
    <dbReference type="NCBI Taxonomy" id="2202339"/>
    <lineage>
        <taxon>Bacteria</taxon>
        <taxon>Pseudomonadati</taxon>
        <taxon>Bacteroidota</taxon>
        <taxon>Chitinophagia</taxon>
        <taxon>Chitinophagales</taxon>
        <taxon>Chitinophagaceae</taxon>
        <taxon>Chitinophaga</taxon>
    </lineage>
</organism>
<evidence type="ECO:0000256" key="1">
    <source>
        <dbReference type="SAM" id="MobiDB-lite"/>
    </source>
</evidence>
<dbReference type="SUPFAM" id="SSF47781">
    <property type="entry name" value="RuvA domain 2-like"/>
    <property type="match status" value="1"/>
</dbReference>
<dbReference type="InterPro" id="IPR010994">
    <property type="entry name" value="RuvA_2-like"/>
</dbReference>